<reference evidence="3 4" key="1">
    <citation type="submission" date="2024-02" db="EMBL/GenBank/DDBJ databases">
        <title>Genome sequence of Aquincola sp. MAHUQ-54.</title>
        <authorList>
            <person name="Huq M.A."/>
        </authorList>
    </citation>
    <scope>NUCLEOTIDE SEQUENCE [LARGE SCALE GENOMIC DNA]</scope>
    <source>
        <strain evidence="3 4">MAHUQ-54</strain>
    </source>
</reference>
<feature type="signal peptide" evidence="2">
    <location>
        <begin position="1"/>
        <end position="23"/>
    </location>
</feature>
<dbReference type="Proteomes" id="UP001336250">
    <property type="component" value="Unassembled WGS sequence"/>
</dbReference>
<feature type="compositionally biased region" description="Polar residues" evidence="1">
    <location>
        <begin position="56"/>
        <end position="75"/>
    </location>
</feature>
<feature type="chain" id="PRO_5043432320" evidence="2">
    <location>
        <begin position="24"/>
        <end position="146"/>
    </location>
</feature>
<accession>A0AAW9QFX1</accession>
<evidence type="ECO:0000313" key="3">
    <source>
        <dbReference type="EMBL" id="MEF7615727.1"/>
    </source>
</evidence>
<organism evidence="3 4">
    <name type="scientific">Aquincola agrisoli</name>
    <dbReference type="NCBI Taxonomy" id="3119538"/>
    <lineage>
        <taxon>Bacteria</taxon>
        <taxon>Pseudomonadati</taxon>
        <taxon>Pseudomonadota</taxon>
        <taxon>Betaproteobacteria</taxon>
        <taxon>Burkholderiales</taxon>
        <taxon>Sphaerotilaceae</taxon>
        <taxon>Aquincola</taxon>
    </lineage>
</organism>
<keyword evidence="4" id="KW-1185">Reference proteome</keyword>
<dbReference type="Pfam" id="PF13663">
    <property type="entry name" value="DUF4148"/>
    <property type="match status" value="1"/>
</dbReference>
<gene>
    <name evidence="3" type="ORF">V4F39_17570</name>
</gene>
<feature type="compositionally biased region" description="Basic and acidic residues" evidence="1">
    <location>
        <begin position="28"/>
        <end position="50"/>
    </location>
</feature>
<feature type="region of interest" description="Disordered" evidence="1">
    <location>
        <begin position="23"/>
        <end position="88"/>
    </location>
</feature>
<keyword evidence="2" id="KW-0732">Signal</keyword>
<dbReference type="InterPro" id="IPR025421">
    <property type="entry name" value="DUF4148"/>
</dbReference>
<dbReference type="RefSeq" id="WP_332291036.1">
    <property type="nucleotide sequence ID" value="NZ_JAZIBG010000036.1"/>
</dbReference>
<evidence type="ECO:0000256" key="1">
    <source>
        <dbReference type="SAM" id="MobiDB-lite"/>
    </source>
</evidence>
<sequence>MNRKSLIAASVAALVSTAGWAQAPMGTDAEHGPASRAEVRSELQQAREDNTLVMGDTQTYATPDTSMQAPLSRSEVQADAREAREENTIVNGDTQTYRIPEDTLVSQKSRSEVLQELQQARANGELSPQADNAAPDTDAMPSTQPY</sequence>
<proteinExistence type="predicted"/>
<evidence type="ECO:0000313" key="4">
    <source>
        <dbReference type="Proteomes" id="UP001336250"/>
    </source>
</evidence>
<protein>
    <submittedName>
        <fullName evidence="3">DUF4148 domain-containing protein</fullName>
    </submittedName>
</protein>
<dbReference type="AlphaFoldDB" id="A0AAW9QFX1"/>
<feature type="region of interest" description="Disordered" evidence="1">
    <location>
        <begin position="104"/>
        <end position="146"/>
    </location>
</feature>
<comment type="caution">
    <text evidence="3">The sequence shown here is derived from an EMBL/GenBank/DDBJ whole genome shotgun (WGS) entry which is preliminary data.</text>
</comment>
<dbReference type="EMBL" id="JAZIBG010000036">
    <property type="protein sequence ID" value="MEF7615727.1"/>
    <property type="molecule type" value="Genomic_DNA"/>
</dbReference>
<evidence type="ECO:0000256" key="2">
    <source>
        <dbReference type="SAM" id="SignalP"/>
    </source>
</evidence>
<name>A0AAW9QFX1_9BURK</name>
<feature type="compositionally biased region" description="Basic and acidic residues" evidence="1">
    <location>
        <begin position="76"/>
        <end position="87"/>
    </location>
</feature>